<keyword evidence="2" id="KW-1185">Reference proteome</keyword>
<gene>
    <name evidence="1" type="ORF">AWB76_07184</name>
</gene>
<accession>A0A158DMF2</accession>
<evidence type="ECO:0000313" key="2">
    <source>
        <dbReference type="Proteomes" id="UP000054624"/>
    </source>
</evidence>
<dbReference type="AlphaFoldDB" id="A0A158DMF2"/>
<dbReference type="STRING" id="1777137.AWB76_07184"/>
<name>A0A158DMF2_9BURK</name>
<organism evidence="1 2">
    <name type="scientific">Caballeronia temeraria</name>
    <dbReference type="NCBI Taxonomy" id="1777137"/>
    <lineage>
        <taxon>Bacteria</taxon>
        <taxon>Pseudomonadati</taxon>
        <taxon>Pseudomonadota</taxon>
        <taxon>Betaproteobacteria</taxon>
        <taxon>Burkholderiales</taxon>
        <taxon>Burkholderiaceae</taxon>
        <taxon>Caballeronia</taxon>
    </lineage>
</organism>
<dbReference type="Proteomes" id="UP000054624">
    <property type="component" value="Unassembled WGS sequence"/>
</dbReference>
<evidence type="ECO:0000313" key="1">
    <source>
        <dbReference type="EMBL" id="SAK95735.1"/>
    </source>
</evidence>
<dbReference type="EMBL" id="FCOI02000046">
    <property type="protein sequence ID" value="SAK95735.1"/>
    <property type="molecule type" value="Genomic_DNA"/>
</dbReference>
<reference evidence="2" key="1">
    <citation type="submission" date="2016-01" db="EMBL/GenBank/DDBJ databases">
        <authorList>
            <person name="Peeters Charlotte."/>
        </authorList>
    </citation>
    <scope>NUCLEOTIDE SEQUENCE [LARGE SCALE GENOMIC DNA]</scope>
</reference>
<protein>
    <submittedName>
        <fullName evidence="1">Uncharacterized protein</fullName>
    </submittedName>
</protein>
<sequence length="190" mass="20410">MSNEFKVGDKVRLKAEYKVHHPEAFHGRLTVDSGLGSHWGVTAADGKQAGFFLSELEADGFRVGDRVVAPGWSCSKVWSGVLTVEKDYDGEGACFQCANPTGVLGAFGAEDLEFAPALEAVESEPEAQPVTYRICVNNTIGKTEYPSLEAAKAAALLHGSDGEEFSIWEVVQVAEYKVKVTKSLEPVEAA</sequence>
<dbReference type="RefSeq" id="WP_061164717.1">
    <property type="nucleotide sequence ID" value="NZ_FCOI02000046.1"/>
</dbReference>
<proteinExistence type="predicted"/>